<accession>X1HE35</accession>
<feature type="domain" description="Transcriptional coactivator p15 (PC4) C-terminal" evidence="1">
    <location>
        <begin position="12"/>
        <end position="59"/>
    </location>
</feature>
<proteinExistence type="predicted"/>
<dbReference type="Pfam" id="PF02229">
    <property type="entry name" value="PC4"/>
    <property type="match status" value="1"/>
</dbReference>
<gene>
    <name evidence="2" type="ORF">S03H2_54658</name>
</gene>
<dbReference type="SUPFAM" id="SSF54447">
    <property type="entry name" value="ssDNA-binding transcriptional regulator domain"/>
    <property type="match status" value="1"/>
</dbReference>
<evidence type="ECO:0000259" key="1">
    <source>
        <dbReference type="Pfam" id="PF02229"/>
    </source>
</evidence>
<sequence>MKVISELAVTDNKKIVLSIGEYRGKERIDLRQNTLIKKAWFPTKRGINFDLEWIDKFIEMVEKLKEY</sequence>
<organism evidence="2">
    <name type="scientific">marine sediment metagenome</name>
    <dbReference type="NCBI Taxonomy" id="412755"/>
    <lineage>
        <taxon>unclassified sequences</taxon>
        <taxon>metagenomes</taxon>
        <taxon>ecological metagenomes</taxon>
    </lineage>
</organism>
<comment type="caution">
    <text evidence="2">The sequence shown here is derived from an EMBL/GenBank/DDBJ whole genome shotgun (WGS) entry which is preliminary data.</text>
</comment>
<dbReference type="InterPro" id="IPR009044">
    <property type="entry name" value="ssDNA-bd_transcriptional_reg"/>
</dbReference>
<dbReference type="EMBL" id="BARU01034858">
    <property type="protein sequence ID" value="GAH68446.1"/>
    <property type="molecule type" value="Genomic_DNA"/>
</dbReference>
<dbReference type="Gene3D" id="2.30.31.10">
    <property type="entry name" value="Transcriptional Coactivator Pc4, Chain A"/>
    <property type="match status" value="1"/>
</dbReference>
<dbReference type="GO" id="GO:0003677">
    <property type="term" value="F:DNA binding"/>
    <property type="evidence" value="ECO:0007669"/>
    <property type="project" value="InterPro"/>
</dbReference>
<protein>
    <recommendedName>
        <fullName evidence="1">Transcriptional coactivator p15 (PC4) C-terminal domain-containing protein</fullName>
    </recommendedName>
</protein>
<dbReference type="GO" id="GO:0006355">
    <property type="term" value="P:regulation of DNA-templated transcription"/>
    <property type="evidence" value="ECO:0007669"/>
    <property type="project" value="InterPro"/>
</dbReference>
<reference evidence="2" key="1">
    <citation type="journal article" date="2014" name="Front. Microbiol.">
        <title>High frequency of phylogenetically diverse reductive dehalogenase-homologous genes in deep subseafloor sedimentary metagenomes.</title>
        <authorList>
            <person name="Kawai M."/>
            <person name="Futagami T."/>
            <person name="Toyoda A."/>
            <person name="Takaki Y."/>
            <person name="Nishi S."/>
            <person name="Hori S."/>
            <person name="Arai W."/>
            <person name="Tsubouchi T."/>
            <person name="Morono Y."/>
            <person name="Uchiyama I."/>
            <person name="Ito T."/>
            <person name="Fujiyama A."/>
            <person name="Inagaki F."/>
            <person name="Takami H."/>
        </authorList>
    </citation>
    <scope>NUCLEOTIDE SEQUENCE</scope>
    <source>
        <strain evidence="2">Expedition CK06-06</strain>
    </source>
</reference>
<dbReference type="InterPro" id="IPR003173">
    <property type="entry name" value="PC4_C"/>
</dbReference>
<evidence type="ECO:0000313" key="2">
    <source>
        <dbReference type="EMBL" id="GAH68446.1"/>
    </source>
</evidence>
<name>X1HE35_9ZZZZ</name>
<dbReference type="AlphaFoldDB" id="X1HE35"/>